<keyword evidence="5 8" id="KW-0963">Cytoplasm</keyword>
<keyword evidence="6 8" id="KW-0645">Protease</keyword>
<dbReference type="InterPro" id="IPR029058">
    <property type="entry name" value="AB_hydrolase_fold"/>
</dbReference>
<evidence type="ECO:0000259" key="9">
    <source>
        <dbReference type="Pfam" id="PF00561"/>
    </source>
</evidence>
<feature type="domain" description="AB hydrolase-1" evidence="9">
    <location>
        <begin position="35"/>
        <end position="301"/>
    </location>
</feature>
<dbReference type="Gene3D" id="3.40.50.1820">
    <property type="entry name" value="alpha/beta hydrolase"/>
    <property type="match status" value="1"/>
</dbReference>
<dbReference type="InterPro" id="IPR005944">
    <property type="entry name" value="Pro_iminopeptidase"/>
</dbReference>
<dbReference type="EMBL" id="JAPFQL010000043">
    <property type="protein sequence ID" value="MDC5697804.1"/>
    <property type="molecule type" value="Genomic_DNA"/>
</dbReference>
<comment type="similarity">
    <text evidence="3 8">Belongs to the peptidase S33 family.</text>
</comment>
<comment type="caution">
    <text evidence="10">The sequence shown here is derived from an EMBL/GenBank/DDBJ whole genome shotgun (WGS) entry which is preliminary data.</text>
</comment>
<dbReference type="PRINTS" id="PR00793">
    <property type="entry name" value="PROAMNOPTASE"/>
</dbReference>
<evidence type="ECO:0000256" key="1">
    <source>
        <dbReference type="ARBA" id="ARBA00001585"/>
    </source>
</evidence>
<evidence type="ECO:0000256" key="7">
    <source>
        <dbReference type="ARBA" id="ARBA00022801"/>
    </source>
</evidence>
<dbReference type="Pfam" id="PF00561">
    <property type="entry name" value="Abhydrolase_1"/>
    <property type="match status" value="1"/>
</dbReference>
<dbReference type="RefSeq" id="WP_272462378.1">
    <property type="nucleotide sequence ID" value="NZ_JAPFQL010000043.1"/>
</dbReference>
<evidence type="ECO:0000256" key="2">
    <source>
        <dbReference type="ARBA" id="ARBA00004496"/>
    </source>
</evidence>
<name>A0ABT5GHV3_9MICO</name>
<keyword evidence="4 8" id="KW-0031">Aminopeptidase</keyword>
<keyword evidence="11" id="KW-1185">Reference proteome</keyword>
<evidence type="ECO:0000313" key="11">
    <source>
        <dbReference type="Proteomes" id="UP001150259"/>
    </source>
</evidence>
<dbReference type="EC" id="3.4.11.5" evidence="8"/>
<dbReference type="SUPFAM" id="SSF53474">
    <property type="entry name" value="alpha/beta-Hydrolases"/>
    <property type="match status" value="1"/>
</dbReference>
<protein>
    <recommendedName>
        <fullName evidence="8">Proline iminopeptidase</fullName>
        <shortName evidence="8">PIP</shortName>
        <ecNumber evidence="8">3.4.11.5</ecNumber>
    </recommendedName>
    <alternativeName>
        <fullName evidence="8">Prolyl aminopeptidase</fullName>
    </alternativeName>
</protein>
<dbReference type="InterPro" id="IPR000073">
    <property type="entry name" value="AB_hydrolase_1"/>
</dbReference>
<evidence type="ECO:0000256" key="4">
    <source>
        <dbReference type="ARBA" id="ARBA00022438"/>
    </source>
</evidence>
<evidence type="ECO:0000256" key="5">
    <source>
        <dbReference type="ARBA" id="ARBA00022490"/>
    </source>
</evidence>
<evidence type="ECO:0000256" key="6">
    <source>
        <dbReference type="ARBA" id="ARBA00022670"/>
    </source>
</evidence>
<dbReference type="GO" id="GO:0016787">
    <property type="term" value="F:hydrolase activity"/>
    <property type="evidence" value="ECO:0007669"/>
    <property type="project" value="UniProtKB-KW"/>
</dbReference>
<dbReference type="PANTHER" id="PTHR43722:SF1">
    <property type="entry name" value="PROLINE IMINOPEPTIDASE"/>
    <property type="match status" value="1"/>
</dbReference>
<comment type="catalytic activity">
    <reaction evidence="1 8">
        <text>Release of N-terminal proline from a peptide.</text>
        <dbReference type="EC" id="3.4.11.5"/>
    </reaction>
</comment>
<accession>A0ABT5GHV3</accession>
<evidence type="ECO:0000256" key="8">
    <source>
        <dbReference type="PIRNR" id="PIRNR006431"/>
    </source>
</evidence>
<reference evidence="10 11" key="1">
    <citation type="submission" date="2022-11" db="EMBL/GenBank/DDBJ databases">
        <title>Anaerobic phenanthrene biodegradation by a DNRA strain PheN6.</title>
        <authorList>
            <person name="Zhang Z."/>
        </authorList>
    </citation>
    <scope>NUCLEOTIDE SEQUENCE [LARGE SCALE GENOMIC DNA]</scope>
    <source>
        <strain evidence="10 11">PheN6</strain>
    </source>
</reference>
<dbReference type="PIRSF" id="PIRSF006431">
    <property type="entry name" value="Pept_S33"/>
    <property type="match status" value="1"/>
</dbReference>
<sequence>MQATEQPSRCGMLDVGDGQSVYWEEWGVRDGVPALYVHGGPGGTLGASGYRHRFDLARTRVVGFEQRGCGRSTPHVSDPAVSLATNDTAHLVADIEGLREELGIEAWIVNGVSWGSTLALAYAQAHPSRILGIVLFAVTTTSRAEVDWITEGVGAIFPEAWDRLASHAEQAGIGYRRGHGRLIEAYAQLMAFPDPAVRDAASREWAMWEDTHVSIGAGGFRRDPRWDDARFRLAFSGLTTHYWSHDGFCDPPILQRMELLHGIPATLIHGRRDISSPAVTAWGLHHAWPESTLVIDEGDGHGGASMLERWRAANEDLAHRLAG</sequence>
<proteinExistence type="inferred from homology"/>
<gene>
    <name evidence="10" type="ORF">OO014_11085</name>
</gene>
<evidence type="ECO:0000256" key="3">
    <source>
        <dbReference type="ARBA" id="ARBA00010088"/>
    </source>
</evidence>
<comment type="subcellular location">
    <subcellularLocation>
        <location evidence="2 8">Cytoplasm</location>
    </subcellularLocation>
</comment>
<dbReference type="InterPro" id="IPR002410">
    <property type="entry name" value="Peptidase_S33"/>
</dbReference>
<evidence type="ECO:0000313" key="10">
    <source>
        <dbReference type="EMBL" id="MDC5697804.1"/>
    </source>
</evidence>
<dbReference type="PANTHER" id="PTHR43722">
    <property type="entry name" value="PROLINE IMINOPEPTIDASE"/>
    <property type="match status" value="1"/>
</dbReference>
<organism evidence="10 11">
    <name type="scientific">Intrasporangium calvum</name>
    <dbReference type="NCBI Taxonomy" id="53358"/>
    <lineage>
        <taxon>Bacteria</taxon>
        <taxon>Bacillati</taxon>
        <taxon>Actinomycetota</taxon>
        <taxon>Actinomycetes</taxon>
        <taxon>Micrococcales</taxon>
        <taxon>Intrasporangiaceae</taxon>
        <taxon>Intrasporangium</taxon>
    </lineage>
</organism>
<dbReference type="Proteomes" id="UP001150259">
    <property type="component" value="Unassembled WGS sequence"/>
</dbReference>
<keyword evidence="7 8" id="KW-0378">Hydrolase</keyword>